<proteinExistence type="predicted"/>
<reference evidence="2 3" key="1">
    <citation type="submission" date="2014-04" db="EMBL/GenBank/DDBJ databases">
        <authorList>
            <consortium name="DOE Joint Genome Institute"/>
            <person name="Kuo A."/>
            <person name="Martino E."/>
            <person name="Perotto S."/>
            <person name="Kohler A."/>
            <person name="Nagy L.G."/>
            <person name="Floudas D."/>
            <person name="Copeland A."/>
            <person name="Barry K.W."/>
            <person name="Cichocki N."/>
            <person name="Veneault-Fourrey C."/>
            <person name="LaButti K."/>
            <person name="Lindquist E.A."/>
            <person name="Lipzen A."/>
            <person name="Lundell T."/>
            <person name="Morin E."/>
            <person name="Murat C."/>
            <person name="Sun H."/>
            <person name="Tunlid A."/>
            <person name="Henrissat B."/>
            <person name="Grigoriev I.V."/>
            <person name="Hibbett D.S."/>
            <person name="Martin F."/>
            <person name="Nordberg H.P."/>
            <person name="Cantor M.N."/>
            <person name="Hua S.X."/>
        </authorList>
    </citation>
    <scope>NUCLEOTIDE SEQUENCE [LARGE SCALE GENOMIC DNA]</scope>
    <source>
        <strain evidence="2 3">Zn</strain>
    </source>
</reference>
<dbReference type="HOGENOM" id="CLU_960428_0_0_1"/>
<reference evidence="3" key="2">
    <citation type="submission" date="2015-01" db="EMBL/GenBank/DDBJ databases">
        <title>Evolutionary Origins and Diversification of the Mycorrhizal Mutualists.</title>
        <authorList>
            <consortium name="DOE Joint Genome Institute"/>
            <consortium name="Mycorrhizal Genomics Consortium"/>
            <person name="Kohler A."/>
            <person name="Kuo A."/>
            <person name="Nagy L.G."/>
            <person name="Floudas D."/>
            <person name="Copeland A."/>
            <person name="Barry K.W."/>
            <person name="Cichocki N."/>
            <person name="Veneault-Fourrey C."/>
            <person name="LaButti K."/>
            <person name="Lindquist E.A."/>
            <person name="Lipzen A."/>
            <person name="Lundell T."/>
            <person name="Morin E."/>
            <person name="Murat C."/>
            <person name="Riley R."/>
            <person name="Ohm R."/>
            <person name="Sun H."/>
            <person name="Tunlid A."/>
            <person name="Henrissat B."/>
            <person name="Grigoriev I.V."/>
            <person name="Hibbett D.S."/>
            <person name="Martin F."/>
        </authorList>
    </citation>
    <scope>NUCLEOTIDE SEQUENCE [LARGE SCALE GENOMIC DNA]</scope>
    <source>
        <strain evidence="3">Zn</strain>
    </source>
</reference>
<gene>
    <name evidence="2" type="ORF">OIDMADRAFT_28804</name>
</gene>
<accession>A0A0C3GYR5</accession>
<dbReference type="OrthoDB" id="5076485at2759"/>
<dbReference type="Proteomes" id="UP000054321">
    <property type="component" value="Unassembled WGS sequence"/>
</dbReference>
<sequence length="291" mass="30673">MRSFKTIALLLTSCAHLSTTFREISIPSIVNANQTVQLTVTNDLSSGPGSYDGQFTTFRIYLAIVAPTSSNIPNTVQPSCYLVNGTSITTSIVNLTIPTTVGPDGMSYHIGTLEYSTHPTPPPPSSYSYTSIFTLYNTTSSWSSADLNGDYPPFPDLLPCTSYDCARQCLSSSFPQDINGTEAAFKGTYECMAACPGVTYPSWEEVQKEGAGPGETLAGDGNEGGQTVEVAYASLLRSVSAMPTVTANGTRNATMTVTPTALATGKGEGAVVRVGRGWWVAALSGLVALVR</sequence>
<keyword evidence="1" id="KW-0732">Signal</keyword>
<feature type="signal peptide" evidence="1">
    <location>
        <begin position="1"/>
        <end position="20"/>
    </location>
</feature>
<evidence type="ECO:0000313" key="3">
    <source>
        <dbReference type="Proteomes" id="UP000054321"/>
    </source>
</evidence>
<feature type="chain" id="PRO_5002165127" description="WSC domain-containing protein" evidence="1">
    <location>
        <begin position="21"/>
        <end position="291"/>
    </location>
</feature>
<dbReference type="EMBL" id="KN832876">
    <property type="protein sequence ID" value="KIN01106.1"/>
    <property type="molecule type" value="Genomic_DNA"/>
</dbReference>
<evidence type="ECO:0000313" key="2">
    <source>
        <dbReference type="EMBL" id="KIN01106.1"/>
    </source>
</evidence>
<dbReference type="AlphaFoldDB" id="A0A0C3GYR5"/>
<evidence type="ECO:0000256" key="1">
    <source>
        <dbReference type="SAM" id="SignalP"/>
    </source>
</evidence>
<name>A0A0C3GYR5_OIDMZ</name>
<dbReference type="InParanoid" id="A0A0C3GYR5"/>
<evidence type="ECO:0008006" key="4">
    <source>
        <dbReference type="Google" id="ProtNLM"/>
    </source>
</evidence>
<organism evidence="2 3">
    <name type="scientific">Oidiodendron maius (strain Zn)</name>
    <dbReference type="NCBI Taxonomy" id="913774"/>
    <lineage>
        <taxon>Eukaryota</taxon>
        <taxon>Fungi</taxon>
        <taxon>Dikarya</taxon>
        <taxon>Ascomycota</taxon>
        <taxon>Pezizomycotina</taxon>
        <taxon>Leotiomycetes</taxon>
        <taxon>Leotiomycetes incertae sedis</taxon>
        <taxon>Myxotrichaceae</taxon>
        <taxon>Oidiodendron</taxon>
    </lineage>
</organism>
<protein>
    <recommendedName>
        <fullName evidence="4">WSC domain-containing protein</fullName>
    </recommendedName>
</protein>
<keyword evidence="3" id="KW-1185">Reference proteome</keyword>